<accession>A0A4Q1BU84</accession>
<evidence type="ECO:0000313" key="5">
    <source>
        <dbReference type="EMBL" id="RXK41580.1"/>
    </source>
</evidence>
<dbReference type="EC" id="4.2.1.96" evidence="3"/>
<comment type="caution">
    <text evidence="5">The sequence shown here is derived from an EMBL/GenBank/DDBJ whole genome shotgun (WGS) entry which is preliminary data.</text>
</comment>
<dbReference type="AlphaFoldDB" id="A0A4Q1BU84"/>
<dbReference type="SUPFAM" id="SSF55248">
    <property type="entry name" value="PCD-like"/>
    <property type="match status" value="1"/>
</dbReference>
<proteinExistence type="inferred from homology"/>
<dbReference type="InterPro" id="IPR001533">
    <property type="entry name" value="Pterin_deHydtase"/>
</dbReference>
<dbReference type="GO" id="GO:0008124">
    <property type="term" value="F:4-alpha-hydroxytetrahydrobiopterin dehydratase activity"/>
    <property type="evidence" value="ECO:0007669"/>
    <property type="project" value="UniProtKB-EC"/>
</dbReference>
<organism evidence="5 6">
    <name type="scientific">Tremella mesenterica</name>
    <name type="common">Jelly fungus</name>
    <dbReference type="NCBI Taxonomy" id="5217"/>
    <lineage>
        <taxon>Eukaryota</taxon>
        <taxon>Fungi</taxon>
        <taxon>Dikarya</taxon>
        <taxon>Basidiomycota</taxon>
        <taxon>Agaricomycotina</taxon>
        <taxon>Tremellomycetes</taxon>
        <taxon>Tremellales</taxon>
        <taxon>Tremellaceae</taxon>
        <taxon>Tremella</taxon>
    </lineage>
</organism>
<keyword evidence="4" id="KW-0456">Lyase</keyword>
<dbReference type="OrthoDB" id="2572066at2759"/>
<dbReference type="InParanoid" id="A0A4Q1BU84"/>
<evidence type="ECO:0000313" key="6">
    <source>
        <dbReference type="Proteomes" id="UP000289152"/>
    </source>
</evidence>
<evidence type="ECO:0000256" key="1">
    <source>
        <dbReference type="ARBA" id="ARBA00001554"/>
    </source>
</evidence>
<dbReference type="Gene3D" id="3.30.1360.20">
    <property type="entry name" value="Transcriptional coactivator/pterin dehydratase"/>
    <property type="match status" value="1"/>
</dbReference>
<comment type="catalytic activity">
    <reaction evidence="1">
        <text>(4aS,6R)-4a-hydroxy-L-erythro-5,6,7,8-tetrahydrobiopterin = (6R)-L-erythro-6,7-dihydrobiopterin + H2O</text>
        <dbReference type="Rhea" id="RHEA:11920"/>
        <dbReference type="ChEBI" id="CHEBI:15377"/>
        <dbReference type="ChEBI" id="CHEBI:15642"/>
        <dbReference type="ChEBI" id="CHEBI:43120"/>
        <dbReference type="EC" id="4.2.1.96"/>
    </reaction>
</comment>
<dbReference type="EMBL" id="SDIL01000007">
    <property type="protein sequence ID" value="RXK41580.1"/>
    <property type="molecule type" value="Genomic_DNA"/>
</dbReference>
<dbReference type="GO" id="GO:0006729">
    <property type="term" value="P:tetrahydrobiopterin biosynthetic process"/>
    <property type="evidence" value="ECO:0007669"/>
    <property type="project" value="InterPro"/>
</dbReference>
<sequence>MRLLQTLRPVTHITIKSPTRHYVTSIHLKPRSFSSSYPTYSPRPLSPYRYPSALTFINTFSPLHSAGWRIRVLPCHSPPTTNNVEHRLPSKDYQKVERWEQLQMHRLVKTYLFNEWKEAIRFMRRIEELVEEHDHHPSILIGPALDHPSKKWSQAKGYIVEVSTHTHTPLSYIEPGTPKKATEDKPLPGITGKDLGFAQELEEVHRELSRMV</sequence>
<dbReference type="InterPro" id="IPR036428">
    <property type="entry name" value="PCD_sf"/>
</dbReference>
<dbReference type="Pfam" id="PF01329">
    <property type="entry name" value="Pterin_4a"/>
    <property type="match status" value="1"/>
</dbReference>
<evidence type="ECO:0000256" key="2">
    <source>
        <dbReference type="ARBA" id="ARBA00006472"/>
    </source>
</evidence>
<gene>
    <name evidence="5" type="ORF">M231_01079</name>
</gene>
<reference evidence="5 6" key="1">
    <citation type="submission" date="2016-06" db="EMBL/GenBank/DDBJ databases">
        <title>Evolution of pathogenesis and genome organization in the Tremellales.</title>
        <authorList>
            <person name="Cuomo C."/>
            <person name="Litvintseva A."/>
            <person name="Heitman J."/>
            <person name="Chen Y."/>
            <person name="Sun S."/>
            <person name="Springer D."/>
            <person name="Dromer F."/>
            <person name="Young S."/>
            <person name="Zeng Q."/>
            <person name="Chapman S."/>
            <person name="Gujja S."/>
            <person name="Saif S."/>
            <person name="Birren B."/>
        </authorList>
    </citation>
    <scope>NUCLEOTIDE SEQUENCE [LARGE SCALE GENOMIC DNA]</scope>
    <source>
        <strain evidence="5 6">ATCC 28783</strain>
    </source>
</reference>
<name>A0A4Q1BU84_TREME</name>
<evidence type="ECO:0000256" key="3">
    <source>
        <dbReference type="ARBA" id="ARBA00013252"/>
    </source>
</evidence>
<comment type="similarity">
    <text evidence="2">Belongs to the pterin-4-alpha-carbinolamine dehydratase family.</text>
</comment>
<evidence type="ECO:0000256" key="4">
    <source>
        <dbReference type="ARBA" id="ARBA00023239"/>
    </source>
</evidence>
<keyword evidence="6" id="KW-1185">Reference proteome</keyword>
<dbReference type="VEuPathDB" id="FungiDB:TREMEDRAFT_59859"/>
<dbReference type="Proteomes" id="UP000289152">
    <property type="component" value="Unassembled WGS sequence"/>
</dbReference>
<protein>
    <recommendedName>
        <fullName evidence="3">4a-hydroxytetrahydrobiopterin dehydratase</fullName>
        <ecNumber evidence="3">4.2.1.96</ecNumber>
    </recommendedName>
</protein>